<dbReference type="PANTHER" id="PTHR46780">
    <property type="entry name" value="PROTEIN EVA-1"/>
    <property type="match status" value="1"/>
</dbReference>
<keyword evidence="1" id="KW-0677">Repeat</keyword>
<evidence type="ECO:0000313" key="10">
    <source>
        <dbReference type="Proteomes" id="UP000663852"/>
    </source>
</evidence>
<feature type="compositionally biased region" description="Polar residues" evidence="5">
    <location>
        <begin position="2248"/>
        <end position="2257"/>
    </location>
</feature>
<proteinExistence type="predicted"/>
<dbReference type="Pfam" id="PF00431">
    <property type="entry name" value="CUB"/>
    <property type="match status" value="1"/>
</dbReference>
<evidence type="ECO:0000259" key="7">
    <source>
        <dbReference type="PROSITE" id="PS01180"/>
    </source>
</evidence>
<protein>
    <submittedName>
        <fullName evidence="9">Uncharacterized protein</fullName>
    </submittedName>
</protein>
<keyword evidence="6" id="KW-1133">Transmembrane helix</keyword>
<name>A0A814AW09_ADIRI</name>
<dbReference type="InterPro" id="IPR013806">
    <property type="entry name" value="Kringle-like"/>
</dbReference>
<dbReference type="GO" id="GO:0030246">
    <property type="term" value="F:carbohydrate binding"/>
    <property type="evidence" value="ECO:0007669"/>
    <property type="project" value="InterPro"/>
</dbReference>
<keyword evidence="6" id="KW-0472">Membrane</keyword>
<feature type="region of interest" description="Disordered" evidence="5">
    <location>
        <begin position="485"/>
        <end position="510"/>
    </location>
</feature>
<evidence type="ECO:0000259" key="8">
    <source>
        <dbReference type="PROSITE" id="PS51092"/>
    </source>
</evidence>
<feature type="domain" description="CUB" evidence="7">
    <location>
        <begin position="105"/>
        <end position="214"/>
    </location>
</feature>
<gene>
    <name evidence="9" type="ORF">EDS130_LOCUS10708</name>
</gene>
<feature type="region of interest" description="Disordered" evidence="5">
    <location>
        <begin position="2242"/>
        <end position="2261"/>
    </location>
</feature>
<evidence type="ECO:0000256" key="6">
    <source>
        <dbReference type="SAM" id="Phobius"/>
    </source>
</evidence>
<feature type="region of interest" description="Disordered" evidence="5">
    <location>
        <begin position="2165"/>
        <end position="2188"/>
    </location>
</feature>
<feature type="domain" description="CUB" evidence="7">
    <location>
        <begin position="917"/>
        <end position="1032"/>
    </location>
</feature>
<feature type="compositionally biased region" description="Low complexity" evidence="5">
    <location>
        <begin position="493"/>
        <end position="510"/>
    </location>
</feature>
<dbReference type="CDD" id="cd22823">
    <property type="entry name" value="Gal_Rha_Lectin"/>
    <property type="match status" value="5"/>
</dbReference>
<reference evidence="9" key="1">
    <citation type="submission" date="2021-02" db="EMBL/GenBank/DDBJ databases">
        <authorList>
            <person name="Nowell W R."/>
        </authorList>
    </citation>
    <scope>NUCLEOTIDE SEQUENCE</scope>
</reference>
<feature type="domain" description="CUB" evidence="7">
    <location>
        <begin position="362"/>
        <end position="479"/>
    </location>
</feature>
<feature type="domain" description="CUB" evidence="7">
    <location>
        <begin position="632"/>
        <end position="779"/>
    </location>
</feature>
<dbReference type="InterPro" id="IPR035914">
    <property type="entry name" value="Sperma_CUB_dom_sf"/>
</dbReference>
<dbReference type="InterPro" id="IPR036943">
    <property type="entry name" value="FN_type2_sf"/>
</dbReference>
<feature type="disulfide bond" evidence="3">
    <location>
        <begin position="159"/>
        <end position="176"/>
    </location>
</feature>
<dbReference type="InterPro" id="IPR000859">
    <property type="entry name" value="CUB_dom"/>
</dbReference>
<feature type="domain" description="Fibronectin type-II" evidence="8">
    <location>
        <begin position="1079"/>
        <end position="1134"/>
    </location>
</feature>
<comment type="caution">
    <text evidence="9">The sequence shown here is derived from an EMBL/GenBank/DDBJ whole genome shotgun (WGS) entry which is preliminary data.</text>
</comment>
<feature type="disulfide bond" evidence="3">
    <location>
        <begin position="976"/>
        <end position="993"/>
    </location>
</feature>
<dbReference type="SMART" id="SM00059">
    <property type="entry name" value="FN2"/>
    <property type="match status" value="1"/>
</dbReference>
<evidence type="ECO:0000256" key="1">
    <source>
        <dbReference type="ARBA" id="ARBA00022737"/>
    </source>
</evidence>
<dbReference type="CDD" id="cd00041">
    <property type="entry name" value="CUB"/>
    <property type="match status" value="2"/>
</dbReference>
<feature type="domain" description="CUB" evidence="7">
    <location>
        <begin position="1509"/>
        <end position="1632"/>
    </location>
</feature>
<accession>A0A814AW09</accession>
<dbReference type="InterPro" id="IPR000562">
    <property type="entry name" value="FN_type2_dom"/>
</dbReference>
<dbReference type="Proteomes" id="UP000663852">
    <property type="component" value="Unassembled WGS sequence"/>
</dbReference>
<dbReference type="Gene3D" id="2.60.120.290">
    <property type="entry name" value="Spermadhesin, CUB domain"/>
    <property type="match status" value="3"/>
</dbReference>
<dbReference type="PROSITE" id="PS01180">
    <property type="entry name" value="CUB"/>
    <property type="match status" value="8"/>
</dbReference>
<sequence>MGPVETCAASSATLRCPANSVIVVTSAEYGVAQIAGSCTYTAGDCVADAMNAIVCNTDSLQCNVYATKKKLSECNDQYSSYLHVEYDCVPLQMNDPAREYNVCQNGSEITTDNGIIKSPGYPSQFQSTSKECFRAIHVPEDKTIRLWLSDLYIPMGTGCLKDYVYVVDSVQTYKHCGTKRYAYPYLCSSTVLIQYYTLTTSTFYRGLRMYFEIVDRVSNDRCPNSTATITPVVPTTTLSTTVSPDITTTVPIYVILGIASPVRSFQLCKGDSHKIECPTNYVVTVRANIFGVTSSDQCEAHDAARHCVVATEPTFWCYQSCTYTYTGNRPLSSCNNKPATYQYVEYQCIPRNAPVISTNTPCPTDGSKVPIKVDRRGRFQSYNYPTFLTMNCVYRFSTKPGDIMHFYSIDINLNDWSKDCKSNKISFVEDGETDGPSFCEEDQTTLLYSTCSNEIDMRYSVTDGSMLYSEGVELYIESQARPSDWSCGKPGSTITTPRPSPTTPFTTPTAKPLTNETTMTARDEIEHDICYTKSLTHTCPAGYTFMFIDAFYGVKSQSSNKCGFVQGDCVHETLSALTQCKTDAANCYISYTTQRRLAQCLDKYADYLHITSQCVPSKSAGATATIRTYDICDTNSDIADFNGIITSPGFPTYKQSNGICKRSILGVPDRVLKIWINEMATATGGQRNIDDESNEPNLVLYKTYENENVVKRIEQHPAIRDTCVDDYLIVNTPHVSYVYCGKRKLAIMPICASRVDIQYKASSPPNIFYKGFKFYFEWVEKPVEINCGGNPGLSTTTPLNEPVPLWAQNLELSPILSHQICLGNSHTLRCPRGSDYVLSIIESNYGVTGTGICEIPSSTHCHQEAALDLTCTQSCYIEYDLPKPLTQCGLQNADYISIDYECIPTRLPDNENPIDICASTSTDTIAMNTGMMISPQYPSLGAARTCSKRIETLPSKLWMVFVVDLFLEGSNDAGDCNAASLTINDGNDRIVLCGSQQPQLVLVSCSHIVDFKFVSTHQALGYRGFKVFFQTVDVPDGWTCKPSGFTTTTPRPTTPRPPTTISLLPPSALIGAYGGTTNGTRQYCKLPFTYQNNTQTVCLRSDPPTTPPSQGMKGPWCSLTSNFDTDRQWGFCELGITDSTTYDICRGQSQILRCPAGYVIDIVTGDYAAKPDGNTGAGACVYDQNDCFQSDSLTIQTVCAGKPTCTAYHFSKTLTACQNRPTAYFHVTYTCIPNDIAEISVYNLCNSGTLPTADVERGFLISPNFPNTQNNFNCAFELKTVKPRQDIYVYIVDMDLNSQPILGQGCLKDRLIVSADNNIMEMCGRSATNFLLNTCHSSVTFQLIRAGDAKGRGVKFYFEFRDRSPDETCPILYSTTTRASTTSVSPQTTTTAPLPSYFPDPSPRDFKTLCFPDVSSLFGTKNFQCPKDYVLVILRAFYGKGGRCAYTPGDCTSEADIVYRTCAGKQACSVPFINLVTLNECNKATANYLFVEYQCLPTPSIAVSSSELCSGQLSTITGTSGVLQSPSYPTYFQTTCPNVTLSSDSSSLVVYMYLLDMSVAQPDLSTGACTNDYLSLSYQCNNQLFSVNLCGTRQTELLFSTCSPTDKIFASYSLLNSDLTSYRGFALLYQLVPQSAAITTTTTLKPASTSTTTTAIIGPGSVSTPNQIVTTCVQQSITLRCPQNYGVIVHKVELGVSATGSCIYSNTDCFEDRSNLYNLCGGKPLCNIFPPLISLKGCNNSKSNYLYAEYQCIPLRPKFNVDVCASAAPQKIDGGIIVSSVNYTATYKQCGMQLQSSKLLGNQAHKAFRIYVVTLNLPLRAMIREQGAQCSDDDPFVEINDPESGVTRLCGNSHTRYLLETCSDTVSIRFNNVQMNTGTAKYKGFEIYFESIENEKCRPPTTPPVPTAPFMIQPVTACGLANGRERVSFSCTPGFGLTFLQSYQYVTSRPDQCDATQNTCFFPSEQPGAQCAGQESCSYTHTMSTVPTSSLCTTAPADATKFYYQCIPMRPTPEYRTYTLCTDTVATETMGFIQTTGFPRTYQYGVQKCALRIKLPDAASGTKYSVYLYVIEISLRDGSFISPDSTGECTDSIKYSTGTTEYQLCGKIDQPSLEFDSNQQDVNISIDIPTPLSESQWNEWQGARLFYIIGRQDLPSPPLVPIVTSTTTRSPDTTTSEPTVTETSKPSKHGSHGGLIAGIIIGVLVVLGGIGGFLYYRRHVALRNSQSPTVSYGSGAITMDDPLKNGKSGKQTSSVPTGSLKGTLKIVSPFYQASTATEKEDPDEITDA</sequence>
<dbReference type="OrthoDB" id="19553at2759"/>
<feature type="transmembrane region" description="Helical" evidence="6">
    <location>
        <begin position="2195"/>
        <end position="2216"/>
    </location>
</feature>
<dbReference type="SUPFAM" id="SSF49854">
    <property type="entry name" value="Spermadhesin, CUB domain"/>
    <property type="match status" value="5"/>
</dbReference>
<dbReference type="EMBL" id="CAJNOJ010000037">
    <property type="protein sequence ID" value="CAF0919819.1"/>
    <property type="molecule type" value="Genomic_DNA"/>
</dbReference>
<feature type="domain" description="CUB" evidence="7">
    <location>
        <begin position="1245"/>
        <end position="1361"/>
    </location>
</feature>
<feature type="domain" description="CUB" evidence="7">
    <location>
        <begin position="2021"/>
        <end position="2150"/>
    </location>
</feature>
<dbReference type="InterPro" id="IPR000922">
    <property type="entry name" value="Lectin_gal-bd_dom"/>
</dbReference>
<feature type="disulfide bond" evidence="3">
    <location>
        <begin position="1509"/>
        <end position="1536"/>
    </location>
</feature>
<evidence type="ECO:0000256" key="5">
    <source>
        <dbReference type="SAM" id="MobiDB-lite"/>
    </source>
</evidence>
<feature type="compositionally biased region" description="Low complexity" evidence="5">
    <location>
        <begin position="2165"/>
        <end position="2184"/>
    </location>
</feature>
<dbReference type="SUPFAM" id="SSF57440">
    <property type="entry name" value="Kringle-like"/>
    <property type="match status" value="1"/>
</dbReference>
<evidence type="ECO:0000256" key="3">
    <source>
        <dbReference type="PROSITE-ProRule" id="PRU00059"/>
    </source>
</evidence>
<comment type="caution">
    <text evidence="4">Lacks conserved residue(s) required for the propagation of feature annotation.</text>
</comment>
<dbReference type="Gene3D" id="2.10.10.10">
    <property type="entry name" value="Fibronectin, type II, collagen-binding"/>
    <property type="match status" value="1"/>
</dbReference>
<dbReference type="Pfam" id="PF00040">
    <property type="entry name" value="fn2"/>
    <property type="match status" value="1"/>
</dbReference>
<feature type="disulfide bond" evidence="3">
    <location>
        <begin position="1306"/>
        <end position="1323"/>
    </location>
</feature>
<evidence type="ECO:0000313" key="9">
    <source>
        <dbReference type="EMBL" id="CAF0919819.1"/>
    </source>
</evidence>
<dbReference type="InterPro" id="IPR043159">
    <property type="entry name" value="Lectin_gal-bd_sf"/>
</dbReference>
<keyword evidence="2 3" id="KW-1015">Disulfide bond</keyword>
<keyword evidence="6" id="KW-0812">Transmembrane</keyword>
<evidence type="ECO:0000256" key="4">
    <source>
        <dbReference type="PROSITE-ProRule" id="PRU00479"/>
    </source>
</evidence>
<dbReference type="SMART" id="SM00042">
    <property type="entry name" value="CUB"/>
    <property type="match status" value="3"/>
</dbReference>
<dbReference type="Pfam" id="PF02140">
    <property type="entry name" value="SUEL_Lectin"/>
    <property type="match status" value="1"/>
</dbReference>
<feature type="domain" description="CUB" evidence="7">
    <location>
        <begin position="1764"/>
        <end position="1892"/>
    </location>
</feature>
<organism evidence="9 10">
    <name type="scientific">Adineta ricciae</name>
    <name type="common">Rotifer</name>
    <dbReference type="NCBI Taxonomy" id="249248"/>
    <lineage>
        <taxon>Eukaryota</taxon>
        <taxon>Metazoa</taxon>
        <taxon>Spiralia</taxon>
        <taxon>Gnathifera</taxon>
        <taxon>Rotifera</taxon>
        <taxon>Eurotatoria</taxon>
        <taxon>Bdelloidea</taxon>
        <taxon>Adinetida</taxon>
        <taxon>Adinetidae</taxon>
        <taxon>Adineta</taxon>
    </lineage>
</organism>
<evidence type="ECO:0000256" key="2">
    <source>
        <dbReference type="ARBA" id="ARBA00023157"/>
    </source>
</evidence>
<dbReference type="PROSITE" id="PS51092">
    <property type="entry name" value="FN2_2"/>
    <property type="match status" value="1"/>
</dbReference>
<dbReference type="Gene3D" id="2.60.120.740">
    <property type="match status" value="3"/>
</dbReference>
<feature type="disulfide bond" evidence="3">
    <location>
        <begin position="723"/>
        <end position="740"/>
    </location>
</feature>